<reference evidence="3" key="2">
    <citation type="submission" date="2016-02" db="EMBL/GenBank/DDBJ databases">
        <title>Draft genome sequence of five rapidly growing Mycobacterium species.</title>
        <authorList>
            <person name="Katahira K."/>
            <person name="Gotou Y."/>
            <person name="Iida K."/>
            <person name="Ogura Y."/>
            <person name="Hayashi T."/>
        </authorList>
    </citation>
    <scope>NUCLEOTIDE SEQUENCE [LARGE SCALE GENOMIC DNA]</scope>
    <source>
        <strain evidence="3">JCM15298</strain>
    </source>
</reference>
<sequence length="141" mass="15177">MGDAGLIGRVLSVPLVVGWVLINVATNVLVPPLEEVGEAHTVGLRSQTAPAMISMKRIGADFDTMKKMQSFTAQMADTTHSMVLKTTNMTVDIAELRDHIAGFDDFLRPFATTSTGNRTATTSRRAGRSARCSTHWTGSTP</sequence>
<dbReference type="AlphaFoldDB" id="A0A100WF48"/>
<accession>A0A100WF48</accession>
<organism evidence="2 3">
    <name type="scientific">Mycolicibacterium canariasense</name>
    <name type="common">Mycobacterium canariasense</name>
    <dbReference type="NCBI Taxonomy" id="228230"/>
    <lineage>
        <taxon>Bacteria</taxon>
        <taxon>Bacillati</taxon>
        <taxon>Actinomycetota</taxon>
        <taxon>Actinomycetes</taxon>
        <taxon>Mycobacteriales</taxon>
        <taxon>Mycobacteriaceae</taxon>
        <taxon>Mycolicibacterium</taxon>
    </lineage>
</organism>
<feature type="region of interest" description="Disordered" evidence="1">
    <location>
        <begin position="114"/>
        <end position="141"/>
    </location>
</feature>
<dbReference type="Proteomes" id="UP000069443">
    <property type="component" value="Unassembled WGS sequence"/>
</dbReference>
<evidence type="ECO:0000313" key="2">
    <source>
        <dbReference type="EMBL" id="GAS97116.1"/>
    </source>
</evidence>
<name>A0A100WF48_MYCCR</name>
<evidence type="ECO:0000313" key="3">
    <source>
        <dbReference type="Proteomes" id="UP000069443"/>
    </source>
</evidence>
<dbReference type="EMBL" id="BCSY01000069">
    <property type="protein sequence ID" value="GAS97116.1"/>
    <property type="molecule type" value="Genomic_DNA"/>
</dbReference>
<comment type="caution">
    <text evidence="2">The sequence shown here is derived from an EMBL/GenBank/DDBJ whole genome shotgun (WGS) entry which is preliminary data.</text>
</comment>
<gene>
    <name evidence="2" type="ORF">RMCC_4082</name>
</gene>
<reference evidence="3" key="1">
    <citation type="journal article" date="2016" name="Genome Announc.">
        <title>Draft Genome Sequences of Five Rapidly Growing Mycobacterium Species, M. thermoresistibile, M. fortuitum subsp. acetamidolyticum, M. canariasense, M. brisbanense, and M. novocastrense.</title>
        <authorList>
            <person name="Katahira K."/>
            <person name="Ogura Y."/>
            <person name="Gotoh Y."/>
            <person name="Hayashi T."/>
        </authorList>
    </citation>
    <scope>NUCLEOTIDE SEQUENCE [LARGE SCALE GENOMIC DNA]</scope>
    <source>
        <strain evidence="3">JCM15298</strain>
    </source>
</reference>
<proteinExistence type="predicted"/>
<keyword evidence="3" id="KW-1185">Reference proteome</keyword>
<evidence type="ECO:0000256" key="1">
    <source>
        <dbReference type="SAM" id="MobiDB-lite"/>
    </source>
</evidence>
<dbReference type="STRING" id="228230.RMCC_4082"/>
<feature type="compositionally biased region" description="Low complexity" evidence="1">
    <location>
        <begin position="114"/>
        <end position="134"/>
    </location>
</feature>
<protein>
    <submittedName>
        <fullName evidence="2">Membrane protein</fullName>
    </submittedName>
</protein>